<comment type="caution">
    <text evidence="3">The sequence shown here is derived from an EMBL/GenBank/DDBJ whole genome shotgun (WGS) entry which is preliminary data.</text>
</comment>
<dbReference type="Proteomes" id="UP000018890">
    <property type="component" value="Unassembled WGS sequence"/>
</dbReference>
<dbReference type="OrthoDB" id="9807195at2"/>
<dbReference type="Gene3D" id="3.30.420.150">
    <property type="entry name" value="Exopolyphosphatase. Domain 2"/>
    <property type="match status" value="1"/>
</dbReference>
<comment type="similarity">
    <text evidence="1">Belongs to the GppA/Ppx family.</text>
</comment>
<dbReference type="SUPFAM" id="SSF53067">
    <property type="entry name" value="Actin-like ATPase domain"/>
    <property type="match status" value="2"/>
</dbReference>
<name>W4Q4E2_9BACI</name>
<dbReference type="RefSeq" id="WP_052002261.1">
    <property type="nucleotide sequence ID" value="NZ_BAUT01000035.1"/>
</dbReference>
<dbReference type="GO" id="GO:0006357">
    <property type="term" value="P:regulation of transcription by RNA polymerase II"/>
    <property type="evidence" value="ECO:0007669"/>
    <property type="project" value="TreeGrafter"/>
</dbReference>
<feature type="domain" description="Ppx/GppA phosphatase N-terminal" evidence="2">
    <location>
        <begin position="21"/>
        <end position="297"/>
    </location>
</feature>
<dbReference type="STRING" id="1236970.JCM9140_3039"/>
<dbReference type="InterPro" id="IPR050273">
    <property type="entry name" value="GppA/Ppx_hydrolase"/>
</dbReference>
<dbReference type="PANTHER" id="PTHR30005:SF0">
    <property type="entry name" value="RETROGRADE REGULATION PROTEIN 2"/>
    <property type="match status" value="1"/>
</dbReference>
<dbReference type="Gene3D" id="3.30.420.40">
    <property type="match status" value="1"/>
</dbReference>
<evidence type="ECO:0000259" key="2">
    <source>
        <dbReference type="Pfam" id="PF02541"/>
    </source>
</evidence>
<organism evidence="3 4">
    <name type="scientific">Halalkalibacter wakoensis JCM 9140</name>
    <dbReference type="NCBI Taxonomy" id="1236970"/>
    <lineage>
        <taxon>Bacteria</taxon>
        <taxon>Bacillati</taxon>
        <taxon>Bacillota</taxon>
        <taxon>Bacilli</taxon>
        <taxon>Bacillales</taxon>
        <taxon>Bacillaceae</taxon>
        <taxon>Halalkalibacter</taxon>
    </lineage>
</organism>
<dbReference type="PANTHER" id="PTHR30005">
    <property type="entry name" value="EXOPOLYPHOSPHATASE"/>
    <property type="match status" value="1"/>
</dbReference>
<keyword evidence="4" id="KW-1185">Reference proteome</keyword>
<protein>
    <submittedName>
        <fullName evidence="3">Exopolyphosphatase</fullName>
    </submittedName>
</protein>
<dbReference type="CDD" id="cd24052">
    <property type="entry name" value="ASKHA_NBD_HpPPX-GppA-like"/>
    <property type="match status" value="1"/>
</dbReference>
<reference evidence="3" key="1">
    <citation type="journal article" date="2014" name="Genome Announc.">
        <title>Draft Genome Sequences of Three Alkaliphilic Bacillus Strains, Bacillus wakoensis JCM 9140T, Bacillus akibai JCM 9157T, and Bacillus hemicellulosilyticus JCM 9152T.</title>
        <authorList>
            <person name="Yuki M."/>
            <person name="Oshima K."/>
            <person name="Suda W."/>
            <person name="Oshida Y."/>
            <person name="Kitamura K."/>
            <person name="Iida T."/>
            <person name="Hattori M."/>
            <person name="Ohkuma M."/>
        </authorList>
    </citation>
    <scope>NUCLEOTIDE SEQUENCE [LARGE SCALE GENOMIC DNA]</scope>
    <source>
        <strain evidence="3">JCM 9140</strain>
    </source>
</reference>
<sequence>MKENLVGLIDLGSNSIRLVLYRIDNHGEYKEVEKAKVTARLINYLNAKGNLTKEGIHLILKTLKGFKKLTQAYKVNVVRGFATAVLREASNQRDVLKEIKKQTDYSFQVLNKDEEAYYGYVGVIQSMDIEEGITIDCGGGSTEITWFKERKLMKSHSFPFGTITLNREFTNEKQVTVKQIDHLKANLASQFNTLSWLEQVNGPLIGMGGNARNLTRIFQNKYTKKQNSIKPDQIESIFEELSSLPMNKRSNIKGLSKKRQDLIIPGVLTIGTLMDSVQAPYFVFSDTTIRDGILYEEFINKRERNLG</sequence>
<evidence type="ECO:0000313" key="3">
    <source>
        <dbReference type="EMBL" id="GAE26931.1"/>
    </source>
</evidence>
<dbReference type="EMBL" id="BAUT01000035">
    <property type="protein sequence ID" value="GAE26931.1"/>
    <property type="molecule type" value="Genomic_DNA"/>
</dbReference>
<evidence type="ECO:0000313" key="4">
    <source>
        <dbReference type="Proteomes" id="UP000018890"/>
    </source>
</evidence>
<evidence type="ECO:0000256" key="1">
    <source>
        <dbReference type="ARBA" id="ARBA00007125"/>
    </source>
</evidence>
<gene>
    <name evidence="3" type="ORF">JCM9140_3039</name>
</gene>
<dbReference type="InterPro" id="IPR003695">
    <property type="entry name" value="Ppx_GppA_N"/>
</dbReference>
<proteinExistence type="inferred from homology"/>
<dbReference type="AlphaFoldDB" id="W4Q4E2"/>
<accession>W4Q4E2</accession>
<dbReference type="InterPro" id="IPR043129">
    <property type="entry name" value="ATPase_NBD"/>
</dbReference>
<dbReference type="Pfam" id="PF02541">
    <property type="entry name" value="Ppx-GppA"/>
    <property type="match status" value="1"/>
</dbReference>